<dbReference type="EMBL" id="SRLO01000219">
    <property type="protein sequence ID" value="TNN66471.1"/>
    <property type="molecule type" value="Genomic_DNA"/>
</dbReference>
<keyword evidence="3" id="KW-1185">Reference proteome</keyword>
<organism evidence="2 3">
    <name type="scientific">Liparis tanakae</name>
    <name type="common">Tanaka's snailfish</name>
    <dbReference type="NCBI Taxonomy" id="230148"/>
    <lineage>
        <taxon>Eukaryota</taxon>
        <taxon>Metazoa</taxon>
        <taxon>Chordata</taxon>
        <taxon>Craniata</taxon>
        <taxon>Vertebrata</taxon>
        <taxon>Euteleostomi</taxon>
        <taxon>Actinopterygii</taxon>
        <taxon>Neopterygii</taxon>
        <taxon>Teleostei</taxon>
        <taxon>Neoteleostei</taxon>
        <taxon>Acanthomorphata</taxon>
        <taxon>Eupercaria</taxon>
        <taxon>Perciformes</taxon>
        <taxon>Cottioidei</taxon>
        <taxon>Cottales</taxon>
        <taxon>Liparidae</taxon>
        <taxon>Liparis</taxon>
    </lineage>
</organism>
<evidence type="ECO:0000313" key="2">
    <source>
        <dbReference type="EMBL" id="TNN66471.1"/>
    </source>
</evidence>
<evidence type="ECO:0000313" key="3">
    <source>
        <dbReference type="Proteomes" id="UP000314294"/>
    </source>
</evidence>
<accession>A0A4Z2HLS3</accession>
<dbReference type="Proteomes" id="UP000314294">
    <property type="component" value="Unassembled WGS sequence"/>
</dbReference>
<sequence length="192" mass="21216">MHRRRRSTSCVTRSDGLITQLFVCRPPPRPGNEKAVIPSLILGIECHAFESQKLGTAEPGSESARYPPEQGTERAGSSGRVIQGVGERRQCEKAIVRCCGREDRSGKPRQDSLKFTLLSDKSCVVFAFFRTGLVNVSMAARSALGFFVCRCTQHCAAEQWAKLQPDDVHGEEQLSARSTEREVFVCTPRGTD</sequence>
<dbReference type="AlphaFoldDB" id="A0A4Z2HLS3"/>
<comment type="caution">
    <text evidence="2">The sequence shown here is derived from an EMBL/GenBank/DDBJ whole genome shotgun (WGS) entry which is preliminary data.</text>
</comment>
<name>A0A4Z2HLS3_9TELE</name>
<reference evidence="2 3" key="1">
    <citation type="submission" date="2019-03" db="EMBL/GenBank/DDBJ databases">
        <title>First draft genome of Liparis tanakae, snailfish: a comprehensive survey of snailfish specific genes.</title>
        <authorList>
            <person name="Kim W."/>
            <person name="Song I."/>
            <person name="Jeong J.-H."/>
            <person name="Kim D."/>
            <person name="Kim S."/>
            <person name="Ryu S."/>
            <person name="Song J.Y."/>
            <person name="Lee S.K."/>
        </authorList>
    </citation>
    <scope>NUCLEOTIDE SEQUENCE [LARGE SCALE GENOMIC DNA]</scope>
    <source>
        <tissue evidence="2">Muscle</tissue>
    </source>
</reference>
<feature type="region of interest" description="Disordered" evidence="1">
    <location>
        <begin position="55"/>
        <end position="80"/>
    </location>
</feature>
<protein>
    <submittedName>
        <fullName evidence="2">Uncharacterized protein</fullName>
    </submittedName>
</protein>
<evidence type="ECO:0000256" key="1">
    <source>
        <dbReference type="SAM" id="MobiDB-lite"/>
    </source>
</evidence>
<gene>
    <name evidence="2" type="ORF">EYF80_023379</name>
</gene>
<proteinExistence type="predicted"/>